<sequence>MSERPEVRNIPFRLGMYLTVGGVVNSNATRFSINLCPSDDSIGMHIDHRFSYGADQNVLVLNSLVHNVGWQQEERSKKFPFSKGQSFQTTITFDTNTFYIELSNGETVEFPNRSKDEVFNVIYLAGDARLTYVRLE</sequence>
<evidence type="ECO:0000313" key="6">
    <source>
        <dbReference type="Proteomes" id="UP001152803"/>
    </source>
</evidence>
<dbReference type="Proteomes" id="UP001152803">
    <property type="component" value="Unassembled WGS sequence"/>
</dbReference>
<dbReference type="GO" id="GO:0016936">
    <property type="term" value="F:galactoside binding"/>
    <property type="evidence" value="ECO:0007669"/>
    <property type="project" value="TreeGrafter"/>
</dbReference>
<keyword evidence="2 3" id="KW-0430">Lectin</keyword>
<comment type="caution">
    <text evidence="5">The sequence shown here is derived from an EMBL/GenBank/DDBJ whole genome shotgun (WGS) entry which is preliminary data.</text>
</comment>
<dbReference type="InterPro" id="IPR044156">
    <property type="entry name" value="Galectin-like"/>
</dbReference>
<dbReference type="InterPro" id="IPR013320">
    <property type="entry name" value="ConA-like_dom_sf"/>
</dbReference>
<dbReference type="PROSITE" id="PS51304">
    <property type="entry name" value="GALECTIN"/>
    <property type="match status" value="1"/>
</dbReference>
<evidence type="ECO:0000259" key="4">
    <source>
        <dbReference type="PROSITE" id="PS51304"/>
    </source>
</evidence>
<reference evidence="5" key="1">
    <citation type="journal article" date="2023" name="Science">
        <title>Genome structures resolve the early diversification of teleost fishes.</title>
        <authorList>
            <person name="Parey E."/>
            <person name="Louis A."/>
            <person name="Montfort J."/>
            <person name="Bouchez O."/>
            <person name="Roques C."/>
            <person name="Iampietro C."/>
            <person name="Lluch J."/>
            <person name="Castinel A."/>
            <person name="Donnadieu C."/>
            <person name="Desvignes T."/>
            <person name="Floi Bucao C."/>
            <person name="Jouanno E."/>
            <person name="Wen M."/>
            <person name="Mejri S."/>
            <person name="Dirks R."/>
            <person name="Jansen H."/>
            <person name="Henkel C."/>
            <person name="Chen W.J."/>
            <person name="Zahm M."/>
            <person name="Cabau C."/>
            <person name="Klopp C."/>
            <person name="Thompson A.W."/>
            <person name="Robinson-Rechavi M."/>
            <person name="Braasch I."/>
            <person name="Lecointre G."/>
            <person name="Bobe J."/>
            <person name="Postlethwait J.H."/>
            <person name="Berthelot C."/>
            <person name="Roest Crollius H."/>
            <person name="Guiguen Y."/>
        </authorList>
    </citation>
    <scope>NUCLEOTIDE SEQUENCE</scope>
    <source>
        <strain evidence="5">Concon-B</strain>
    </source>
</reference>
<dbReference type="InterPro" id="IPR001079">
    <property type="entry name" value="Galectin_CRD"/>
</dbReference>
<evidence type="ECO:0000313" key="5">
    <source>
        <dbReference type="EMBL" id="KAJ8283603.1"/>
    </source>
</evidence>
<dbReference type="CDD" id="cd00070">
    <property type="entry name" value="GLECT"/>
    <property type="match status" value="1"/>
</dbReference>
<dbReference type="Gene3D" id="2.60.120.200">
    <property type="match status" value="1"/>
</dbReference>
<gene>
    <name evidence="5" type="ORF">COCON_G00024530</name>
</gene>
<dbReference type="AlphaFoldDB" id="A0A9Q1I6L1"/>
<dbReference type="PANTHER" id="PTHR11346:SF97">
    <property type="entry name" value="GALECTIN-1"/>
    <property type="match status" value="1"/>
</dbReference>
<evidence type="ECO:0000256" key="2">
    <source>
        <dbReference type="ARBA" id="ARBA00022734"/>
    </source>
</evidence>
<comment type="subunit">
    <text evidence="1">Homodimer.</text>
</comment>
<dbReference type="FunFam" id="2.60.120.200:FF:000021">
    <property type="entry name" value="Galectin"/>
    <property type="match status" value="1"/>
</dbReference>
<name>A0A9Q1I6L1_CONCO</name>
<dbReference type="Pfam" id="PF00337">
    <property type="entry name" value="Gal-bind_lectin"/>
    <property type="match status" value="1"/>
</dbReference>
<feature type="domain" description="Galectin" evidence="4">
    <location>
        <begin position="4"/>
        <end position="136"/>
    </location>
</feature>
<dbReference type="SMART" id="SM00908">
    <property type="entry name" value="Gal-bind_lectin"/>
    <property type="match status" value="1"/>
</dbReference>
<proteinExistence type="predicted"/>
<dbReference type="EMBL" id="JAFJMO010000002">
    <property type="protein sequence ID" value="KAJ8283603.1"/>
    <property type="molecule type" value="Genomic_DNA"/>
</dbReference>
<dbReference type="GO" id="GO:0005615">
    <property type="term" value="C:extracellular space"/>
    <property type="evidence" value="ECO:0007669"/>
    <property type="project" value="TreeGrafter"/>
</dbReference>
<dbReference type="GO" id="GO:0043236">
    <property type="term" value="F:laminin binding"/>
    <property type="evidence" value="ECO:0007669"/>
    <property type="project" value="TreeGrafter"/>
</dbReference>
<evidence type="ECO:0000256" key="3">
    <source>
        <dbReference type="RuleBase" id="RU102079"/>
    </source>
</evidence>
<protein>
    <recommendedName>
        <fullName evidence="3">Galectin</fullName>
    </recommendedName>
</protein>
<dbReference type="GO" id="GO:0030246">
    <property type="term" value="F:carbohydrate binding"/>
    <property type="evidence" value="ECO:0007669"/>
    <property type="project" value="UniProtKB-UniRule"/>
</dbReference>
<dbReference type="OrthoDB" id="8918229at2759"/>
<evidence type="ECO:0000256" key="1">
    <source>
        <dbReference type="ARBA" id="ARBA00011738"/>
    </source>
</evidence>
<accession>A0A9Q1I6L1</accession>
<dbReference type="PANTHER" id="PTHR11346">
    <property type="entry name" value="GALECTIN"/>
    <property type="match status" value="1"/>
</dbReference>
<dbReference type="SUPFAM" id="SSF49899">
    <property type="entry name" value="Concanavalin A-like lectins/glucanases"/>
    <property type="match status" value="1"/>
</dbReference>
<organism evidence="5 6">
    <name type="scientific">Conger conger</name>
    <name type="common">Conger eel</name>
    <name type="synonym">Muraena conger</name>
    <dbReference type="NCBI Taxonomy" id="82655"/>
    <lineage>
        <taxon>Eukaryota</taxon>
        <taxon>Metazoa</taxon>
        <taxon>Chordata</taxon>
        <taxon>Craniata</taxon>
        <taxon>Vertebrata</taxon>
        <taxon>Euteleostomi</taxon>
        <taxon>Actinopterygii</taxon>
        <taxon>Neopterygii</taxon>
        <taxon>Teleostei</taxon>
        <taxon>Anguilliformes</taxon>
        <taxon>Congridae</taxon>
        <taxon>Conger</taxon>
    </lineage>
</organism>
<dbReference type="SMART" id="SM00276">
    <property type="entry name" value="GLECT"/>
    <property type="match status" value="1"/>
</dbReference>
<keyword evidence="6" id="KW-1185">Reference proteome</keyword>